<dbReference type="KEGG" id="slom:PXH66_05260"/>
<dbReference type="CDD" id="cd07043">
    <property type="entry name" value="STAS_anti-anti-sigma_factors"/>
    <property type="match status" value="1"/>
</dbReference>
<protein>
    <submittedName>
        <fullName evidence="2">STAS domain-containing protein</fullName>
    </submittedName>
</protein>
<proteinExistence type="predicted"/>
<organism evidence="2 3">
    <name type="scientific">Synoicihabitans lomoniglobus</name>
    <dbReference type="NCBI Taxonomy" id="2909285"/>
    <lineage>
        <taxon>Bacteria</taxon>
        <taxon>Pseudomonadati</taxon>
        <taxon>Verrucomicrobiota</taxon>
        <taxon>Opitutia</taxon>
        <taxon>Opitutales</taxon>
        <taxon>Opitutaceae</taxon>
        <taxon>Synoicihabitans</taxon>
    </lineage>
</organism>
<dbReference type="SUPFAM" id="SSF52091">
    <property type="entry name" value="SpoIIaa-like"/>
    <property type="match status" value="1"/>
</dbReference>
<dbReference type="Gene3D" id="3.30.750.24">
    <property type="entry name" value="STAS domain"/>
    <property type="match status" value="1"/>
</dbReference>
<dbReference type="RefSeq" id="WP_330928513.1">
    <property type="nucleotide sequence ID" value="NZ_CP119075.1"/>
</dbReference>
<dbReference type="EMBL" id="CP119075">
    <property type="protein sequence ID" value="WED66254.1"/>
    <property type="molecule type" value="Genomic_DNA"/>
</dbReference>
<dbReference type="Pfam" id="PF01740">
    <property type="entry name" value="STAS"/>
    <property type="match status" value="1"/>
</dbReference>
<reference evidence="2" key="1">
    <citation type="submission" date="2023-03" db="EMBL/GenBank/DDBJ databases">
        <title>Lomoglobus Profundus gen. nov., sp. nov., a novel member of the phylum Verrucomicrobia, isolated from deep-marine sediment of South China Sea.</title>
        <authorList>
            <person name="Ahmad T."/>
            <person name="Ishaq S.E."/>
            <person name="Wang F."/>
        </authorList>
    </citation>
    <scope>NUCLEOTIDE SEQUENCE</scope>
    <source>
        <strain evidence="2">LMO-M01</strain>
    </source>
</reference>
<evidence type="ECO:0000313" key="2">
    <source>
        <dbReference type="EMBL" id="WED66254.1"/>
    </source>
</evidence>
<evidence type="ECO:0000313" key="3">
    <source>
        <dbReference type="Proteomes" id="UP001218638"/>
    </source>
</evidence>
<dbReference type="Proteomes" id="UP001218638">
    <property type="component" value="Chromosome"/>
</dbReference>
<sequence>MSLNPEPRFLVNPDSDPIALRVEGKATFKNCACVKDFMDEQIAAGKRRFVMDFENCVGMDSTFLGVMAGSAIQLRKTQPRGSLVVSGLNERNRELVSNLGLDRLLTVDEQAKVPPTAANGAALKTEALSDDLVAARTVLDAHRNLVEADGENAAKFQDVIKLCSRQLGED</sequence>
<accession>A0AAF0I3N6</accession>
<dbReference type="InterPro" id="IPR002645">
    <property type="entry name" value="STAS_dom"/>
</dbReference>
<gene>
    <name evidence="2" type="ORF">PXH66_05260</name>
</gene>
<keyword evidence="3" id="KW-1185">Reference proteome</keyword>
<dbReference type="PROSITE" id="PS50801">
    <property type="entry name" value="STAS"/>
    <property type="match status" value="1"/>
</dbReference>
<dbReference type="InterPro" id="IPR036513">
    <property type="entry name" value="STAS_dom_sf"/>
</dbReference>
<dbReference type="AlphaFoldDB" id="A0AAF0I3N6"/>
<evidence type="ECO:0000259" key="1">
    <source>
        <dbReference type="PROSITE" id="PS50801"/>
    </source>
</evidence>
<name>A0AAF0I3N6_9BACT</name>
<feature type="domain" description="STAS" evidence="1">
    <location>
        <begin position="20"/>
        <end position="105"/>
    </location>
</feature>